<evidence type="ECO:0000313" key="2">
    <source>
        <dbReference type="Proteomes" id="UP000000271"/>
    </source>
</evidence>
<gene>
    <name evidence="1" type="ordered locus">Bsel_0267</name>
</gene>
<proteinExistence type="predicted"/>
<evidence type="ECO:0000313" key="1">
    <source>
        <dbReference type="EMBL" id="ADH97809.1"/>
    </source>
</evidence>
<dbReference type="InterPro" id="IPR054199">
    <property type="entry name" value="DUF6904"/>
</dbReference>
<dbReference type="OrthoDB" id="1999450at2"/>
<accession>D6XWG7</accession>
<name>D6XWG7_BACIE</name>
<dbReference type="AlphaFoldDB" id="D6XWG7"/>
<protein>
    <submittedName>
        <fullName evidence="1">Uncharacterized protein</fullName>
    </submittedName>
</protein>
<sequence length="242" mass="28595">MIKAELTPNHIGIAVSGDFHDFEQLYEAIHELIPDEGSEDIDYHYPNLRALGFCYDLRHAMMGHRDIFLVDHGMSEETLRYHEIVTSPRNLYLSFPTLVPEMLFVLMVLRHYTNSPRERPSRTMLDYHSAVAIVNHFDNAVMQCFRQVLTERKFINTSRSIQAGSHVLARYLTLYLDKINLDYFELEQDERTDKISIYAKRLGERGRDYEKIEREIREAAKQHGVRPEQIRYTQSFPDIIEW</sequence>
<dbReference type="Pfam" id="PF21845">
    <property type="entry name" value="DUF6904"/>
    <property type="match status" value="1"/>
</dbReference>
<reference evidence="1" key="1">
    <citation type="submission" date="2009-10" db="EMBL/GenBank/DDBJ databases">
        <title>Complete sequence of Bacillus selenitireducens MLS10.</title>
        <authorList>
            <consortium name="US DOE Joint Genome Institute"/>
            <person name="Lucas S."/>
            <person name="Copeland A."/>
            <person name="Lapidus A."/>
            <person name="Glavina del Rio T."/>
            <person name="Dalin E."/>
            <person name="Tice H."/>
            <person name="Bruce D."/>
            <person name="Goodwin L."/>
            <person name="Pitluck S."/>
            <person name="Sims D."/>
            <person name="Brettin T."/>
            <person name="Detter J.C."/>
            <person name="Han C."/>
            <person name="Larimer F."/>
            <person name="Land M."/>
            <person name="Hauser L."/>
            <person name="Kyrpides N."/>
            <person name="Ovchinnikova G."/>
            <person name="Stolz J."/>
        </authorList>
    </citation>
    <scope>NUCLEOTIDE SEQUENCE [LARGE SCALE GENOMIC DNA]</scope>
    <source>
        <strain evidence="1">MLS10</strain>
    </source>
</reference>
<dbReference type="EMBL" id="CP001791">
    <property type="protein sequence ID" value="ADH97809.1"/>
    <property type="molecule type" value="Genomic_DNA"/>
</dbReference>
<dbReference type="Proteomes" id="UP000000271">
    <property type="component" value="Chromosome"/>
</dbReference>
<organism evidence="1 2">
    <name type="scientific">Bacillus selenitireducens (strain ATCC 700615 / DSM 15326 / MLS10)</name>
    <dbReference type="NCBI Taxonomy" id="439292"/>
    <lineage>
        <taxon>Bacteria</taxon>
        <taxon>Bacillati</taxon>
        <taxon>Bacillota</taxon>
        <taxon>Bacilli</taxon>
        <taxon>Bacillales</taxon>
        <taxon>Bacillaceae</taxon>
        <taxon>Salisediminibacterium</taxon>
    </lineage>
</organism>
<dbReference type="eggNOG" id="ENOG502Z97S">
    <property type="taxonomic scope" value="Bacteria"/>
</dbReference>
<dbReference type="KEGG" id="bse:Bsel_0267"/>
<dbReference type="RefSeq" id="WP_013171238.1">
    <property type="nucleotide sequence ID" value="NC_014219.1"/>
</dbReference>
<dbReference type="HOGENOM" id="CLU_1114397_0_0_9"/>
<keyword evidence="2" id="KW-1185">Reference proteome</keyword>
<dbReference type="STRING" id="439292.Bsel_0267"/>